<evidence type="ECO:0000256" key="1">
    <source>
        <dbReference type="ARBA" id="ARBA00022679"/>
    </source>
</evidence>
<dbReference type="EMBL" id="AQGS01000912">
    <property type="protein sequence ID" value="EPS36389.1"/>
    <property type="molecule type" value="Genomic_DNA"/>
</dbReference>
<evidence type="ECO:0000259" key="3">
    <source>
        <dbReference type="Pfam" id="PF16911"/>
    </source>
</evidence>
<evidence type="ECO:0000313" key="5">
    <source>
        <dbReference type="Proteomes" id="UP000015100"/>
    </source>
</evidence>
<feature type="domain" description="Phthiocerol/phthiodiolone dimycocerosyl transferase C-terminal" evidence="3">
    <location>
        <begin position="232"/>
        <end position="306"/>
    </location>
</feature>
<sequence length="438" mass="49207">MARDKGFERYWREIAPGRWTRDFDPLEKCLHFSALASPHLVQWTVSFGAILPEITFSVEEIKAAWLVLRHTHPHIACTIQDTGYCYQVPTEEDLEKWLDETVHVDNSGKPGRELAMSLEPPSSSRVVFLPDRREIFFQIRHELIDGVGSTKLLDWFLKTLSEGGKPIPKFGDEASRLSPSIAQLMDAENPPPAVLEEGRKIGERYLSNPAVGLKMESYEAGLPNPGASRLLEHDFSENETSAIIEACKREGYTVTQVTSAAAAAAMLEHSGQETGKFTSFFIADLRDKLHKPPMVGLYVTPGLGVIPLTRSTPFSELVKAAKKEYEWKHNKNNVACHGPMAQMIQDALSMAMANEMVLPAGINISSLGVVEKYLKEPVEDFWINLVVATHLHGGFFVYTVKNRLRFSFCYNEGYFTETSIKEYMDMTVKHLQKGLNIN</sequence>
<reference evidence="4 5" key="1">
    <citation type="journal article" date="2013" name="PLoS Genet.">
        <title>Genomic mechanisms accounting for the adaptation to parasitism in nematode-trapping fungi.</title>
        <authorList>
            <person name="Meerupati T."/>
            <person name="Andersson K.M."/>
            <person name="Friman E."/>
            <person name="Kumar D."/>
            <person name="Tunlid A."/>
            <person name="Ahren D."/>
        </authorList>
    </citation>
    <scope>NUCLEOTIDE SEQUENCE [LARGE SCALE GENOMIC DNA]</scope>
    <source>
        <strain evidence="4 5">CBS 200.50</strain>
    </source>
</reference>
<dbReference type="Gene3D" id="3.30.559.10">
    <property type="entry name" value="Chloramphenicol acetyltransferase-like domain"/>
    <property type="match status" value="1"/>
</dbReference>
<dbReference type="GO" id="GO:0016746">
    <property type="term" value="F:acyltransferase activity"/>
    <property type="evidence" value="ECO:0007669"/>
    <property type="project" value="UniProtKB-KW"/>
</dbReference>
<comment type="caution">
    <text evidence="4">The sequence shown here is derived from an EMBL/GenBank/DDBJ whole genome shotgun (WGS) entry which is preliminary data.</text>
</comment>
<keyword evidence="2" id="KW-0012">Acyltransferase</keyword>
<keyword evidence="5" id="KW-1185">Reference proteome</keyword>
<dbReference type="eggNOG" id="ENOG502SESV">
    <property type="taxonomic scope" value="Eukaryota"/>
</dbReference>
<dbReference type="OMA" id="TGREHWG"/>
<dbReference type="Pfam" id="PF16911">
    <property type="entry name" value="PapA_C"/>
    <property type="match status" value="1"/>
</dbReference>
<dbReference type="InterPro" id="IPR031641">
    <property type="entry name" value="PapA_C"/>
</dbReference>
<protein>
    <recommendedName>
        <fullName evidence="3">Phthiocerol/phthiodiolone dimycocerosyl transferase C-terminal domain-containing protein</fullName>
    </recommendedName>
</protein>
<reference evidence="5" key="2">
    <citation type="submission" date="2013-04" db="EMBL/GenBank/DDBJ databases">
        <title>Genomic mechanisms accounting for the adaptation to parasitism in nematode-trapping fungi.</title>
        <authorList>
            <person name="Ahren D.G."/>
        </authorList>
    </citation>
    <scope>NUCLEOTIDE SEQUENCE [LARGE SCALE GENOMIC DNA]</scope>
    <source>
        <strain evidence="5">CBS 200.50</strain>
    </source>
</reference>
<dbReference type="HOGENOM" id="CLU_029138_2_0_1"/>
<keyword evidence="1" id="KW-0808">Transferase</keyword>
<evidence type="ECO:0000313" key="4">
    <source>
        <dbReference type="EMBL" id="EPS36389.1"/>
    </source>
</evidence>
<dbReference type="PANTHER" id="PTHR42034">
    <property type="entry name" value="CHROMOSOME 7, WHOLE GENOME SHOTGUN SEQUENCE-RELATED"/>
    <property type="match status" value="1"/>
</dbReference>
<dbReference type="PANTHER" id="PTHR42034:SF1">
    <property type="entry name" value="CONDENSATION DOMAIN-CONTAINING PROTEIN"/>
    <property type="match status" value="1"/>
</dbReference>
<evidence type="ECO:0000256" key="2">
    <source>
        <dbReference type="ARBA" id="ARBA00023315"/>
    </source>
</evidence>
<proteinExistence type="predicted"/>
<name>S8A122_DACHA</name>
<organism evidence="4 5">
    <name type="scientific">Dactylellina haptotyla (strain CBS 200.50)</name>
    <name type="common">Nematode-trapping fungus</name>
    <name type="synonym">Monacrosporium haptotylum</name>
    <dbReference type="NCBI Taxonomy" id="1284197"/>
    <lineage>
        <taxon>Eukaryota</taxon>
        <taxon>Fungi</taxon>
        <taxon>Dikarya</taxon>
        <taxon>Ascomycota</taxon>
        <taxon>Pezizomycotina</taxon>
        <taxon>Orbiliomycetes</taxon>
        <taxon>Orbiliales</taxon>
        <taxon>Orbiliaceae</taxon>
        <taxon>Dactylellina</taxon>
    </lineage>
</organism>
<dbReference type="InterPro" id="IPR023213">
    <property type="entry name" value="CAT-like_dom_sf"/>
</dbReference>
<dbReference type="OrthoDB" id="2548233at2759"/>
<gene>
    <name evidence="4" type="ORF">H072_10081</name>
</gene>
<dbReference type="Proteomes" id="UP000015100">
    <property type="component" value="Unassembled WGS sequence"/>
</dbReference>
<dbReference type="AlphaFoldDB" id="S8A122"/>
<dbReference type="Gene3D" id="3.30.559.30">
    <property type="entry name" value="Nonribosomal peptide synthetase, condensation domain"/>
    <property type="match status" value="1"/>
</dbReference>
<dbReference type="SUPFAM" id="SSF52777">
    <property type="entry name" value="CoA-dependent acyltransferases"/>
    <property type="match status" value="1"/>
</dbReference>
<accession>S8A122</accession>